<dbReference type="InterPro" id="IPR001492">
    <property type="entry name" value="Flagellin"/>
</dbReference>
<evidence type="ECO:0000256" key="2">
    <source>
        <dbReference type="ARBA" id="ARBA00023143"/>
    </source>
</evidence>
<name>A0A2N1PRA0_9BACT</name>
<feature type="coiled-coil region" evidence="4">
    <location>
        <begin position="73"/>
        <end position="127"/>
    </location>
</feature>
<dbReference type="GO" id="GO:0009288">
    <property type="term" value="C:bacterial-type flagellum"/>
    <property type="evidence" value="ECO:0007669"/>
    <property type="project" value="UniProtKB-SubCell"/>
</dbReference>
<dbReference type="SUPFAM" id="SSF64518">
    <property type="entry name" value="Phase 1 flagellin"/>
    <property type="match status" value="1"/>
</dbReference>
<dbReference type="EMBL" id="PGXC01000004">
    <property type="protein sequence ID" value="PKK90856.1"/>
    <property type="molecule type" value="Genomic_DNA"/>
</dbReference>
<evidence type="ECO:0000256" key="1">
    <source>
        <dbReference type="ARBA" id="ARBA00005709"/>
    </source>
</evidence>
<comment type="function">
    <text evidence="3">Flagellin is the subunit protein which polymerizes to form the filaments of bacterial flagella.</text>
</comment>
<feature type="domain" description="Flagellin C-terminal" evidence="6">
    <location>
        <begin position="450"/>
        <end position="533"/>
    </location>
</feature>
<sequence>MRINNNIFAQNTSRYLNITESRLYKDMERLSSGTRINKAADDAAGLGISEKMRTQISGMGKAYENAQDGISLIQTAEGALDRIQAILRRLRDLSLLSANGDKTDDDRNSYQAEADQLLQEVDRITNTTEYNTMKLLTGTLGVSATTDLSKFSSAAQTFGTPAPEVKSNMFSNTSIASTVHTKGVYTVRVDTTLTSNDFAKALSTQAAVPGVGSSTTLATAFAMGAGETETITFAQSGTDKVARVTLHEGDTISEALEKIQRSLDFEGLSVKAEWDPTGNGRFSFEAIKRGSMYDFQVVSANSSGPDPNNDNAIFDMNDPATVTTAAGQDISITVFGPDGTAQPLTSSSSTFRSDMIPGSETSAFDLEGSVQGIIGVSFTLDIDSRSLNGPVNWMGALDVSGVMEFQVGPNNGVDHRIAVGIDNTSLNAMNLEKYDISSQDSAQSMVDSEKIDGGLSYISLLRGRLGASQNRLENTIKNLLQSRENIASAESRLRDADIAEETTRLTKDQIMQQAGTAMLAQANDITRSTLQLLS</sequence>
<keyword evidence="3" id="KW-0964">Secreted</keyword>
<dbReference type="PANTHER" id="PTHR42792">
    <property type="entry name" value="FLAGELLIN"/>
    <property type="match status" value="1"/>
</dbReference>
<evidence type="ECO:0000256" key="4">
    <source>
        <dbReference type="SAM" id="Coils"/>
    </source>
</evidence>
<dbReference type="InterPro" id="IPR046358">
    <property type="entry name" value="Flagellin_C"/>
</dbReference>
<evidence type="ECO:0000313" key="7">
    <source>
        <dbReference type="EMBL" id="PKK90856.1"/>
    </source>
</evidence>
<accession>A0A2N1PRA0</accession>
<feature type="domain" description="Flagellin N-terminal" evidence="5">
    <location>
        <begin position="3"/>
        <end position="139"/>
    </location>
</feature>
<dbReference type="InterPro" id="IPR001029">
    <property type="entry name" value="Flagellin_N"/>
</dbReference>
<dbReference type="Gene3D" id="6.10.10.10">
    <property type="entry name" value="Flagellar export chaperone, C-terminal domain"/>
    <property type="match status" value="1"/>
</dbReference>
<evidence type="ECO:0000313" key="8">
    <source>
        <dbReference type="Proteomes" id="UP000233256"/>
    </source>
</evidence>
<dbReference type="InterPro" id="IPR042187">
    <property type="entry name" value="Flagellin_C_sub2"/>
</dbReference>
<dbReference type="Gene3D" id="1.20.1330.10">
    <property type="entry name" value="f41 fragment of flagellin, N-terminal domain"/>
    <property type="match status" value="2"/>
</dbReference>
<proteinExistence type="inferred from homology"/>
<dbReference type="Proteomes" id="UP000233256">
    <property type="component" value="Unassembled WGS sequence"/>
</dbReference>
<comment type="similarity">
    <text evidence="1 3">Belongs to the bacterial flagellin family.</text>
</comment>
<dbReference type="PANTHER" id="PTHR42792:SF2">
    <property type="entry name" value="FLAGELLIN"/>
    <property type="match status" value="1"/>
</dbReference>
<gene>
    <name evidence="7" type="ORF">CVV64_08220</name>
</gene>
<keyword evidence="2 3" id="KW-0975">Bacterial flagellum</keyword>
<evidence type="ECO:0000259" key="6">
    <source>
        <dbReference type="Pfam" id="PF00700"/>
    </source>
</evidence>
<keyword evidence="4" id="KW-0175">Coiled coil</keyword>
<comment type="subcellular location">
    <subcellularLocation>
        <location evidence="3">Secreted</location>
    </subcellularLocation>
    <subcellularLocation>
        <location evidence="3">Bacterial flagellum</location>
    </subcellularLocation>
</comment>
<dbReference type="Pfam" id="PF00700">
    <property type="entry name" value="Flagellin_C"/>
    <property type="match status" value="1"/>
</dbReference>
<evidence type="ECO:0000256" key="3">
    <source>
        <dbReference type="RuleBase" id="RU362073"/>
    </source>
</evidence>
<dbReference type="GO" id="GO:0005576">
    <property type="term" value="C:extracellular region"/>
    <property type="evidence" value="ECO:0007669"/>
    <property type="project" value="UniProtKB-SubCell"/>
</dbReference>
<dbReference type="GO" id="GO:0005198">
    <property type="term" value="F:structural molecule activity"/>
    <property type="evidence" value="ECO:0007669"/>
    <property type="project" value="UniProtKB-UniRule"/>
</dbReference>
<organism evidence="7 8">
    <name type="scientific">Candidatus Wallbacteria bacterium HGW-Wallbacteria-1</name>
    <dbReference type="NCBI Taxonomy" id="2013854"/>
    <lineage>
        <taxon>Bacteria</taxon>
        <taxon>Candidatus Walliibacteriota</taxon>
    </lineage>
</organism>
<dbReference type="PRINTS" id="PR00207">
    <property type="entry name" value="FLAGELLIN"/>
</dbReference>
<reference evidence="7 8" key="1">
    <citation type="journal article" date="2017" name="ISME J.">
        <title>Potential for microbial H2 and metal transformations associated with novel bacteria and archaea in deep terrestrial subsurface sediments.</title>
        <authorList>
            <person name="Hernsdorf A.W."/>
            <person name="Amano Y."/>
            <person name="Miyakawa K."/>
            <person name="Ise K."/>
            <person name="Suzuki Y."/>
            <person name="Anantharaman K."/>
            <person name="Probst A."/>
            <person name="Burstein D."/>
            <person name="Thomas B.C."/>
            <person name="Banfield J.F."/>
        </authorList>
    </citation>
    <scope>NUCLEOTIDE SEQUENCE [LARGE SCALE GENOMIC DNA]</scope>
    <source>
        <strain evidence="7">HGW-Wallbacteria-1</strain>
    </source>
</reference>
<protein>
    <recommendedName>
        <fullName evidence="3">Flagellin</fullName>
    </recommendedName>
</protein>
<comment type="caution">
    <text evidence="7">The sequence shown here is derived from an EMBL/GenBank/DDBJ whole genome shotgun (WGS) entry which is preliminary data.</text>
</comment>
<dbReference type="Pfam" id="PF00669">
    <property type="entry name" value="Flagellin_N"/>
    <property type="match status" value="1"/>
</dbReference>
<dbReference type="AlphaFoldDB" id="A0A2N1PRA0"/>
<evidence type="ECO:0000259" key="5">
    <source>
        <dbReference type="Pfam" id="PF00669"/>
    </source>
</evidence>